<dbReference type="Pfam" id="PF13622">
    <property type="entry name" value="4HBT_3"/>
    <property type="match status" value="1"/>
</dbReference>
<dbReference type="Proteomes" id="UP001559025">
    <property type="component" value="Unassembled WGS sequence"/>
</dbReference>
<protein>
    <submittedName>
        <fullName evidence="2">PaaI family thioesterase</fullName>
        <ecNumber evidence="2">3.1.2.-</ecNumber>
    </submittedName>
</protein>
<feature type="domain" description="Acyl-CoA thioesterase-like N-terminal HotDog" evidence="1">
    <location>
        <begin position="57"/>
        <end position="143"/>
    </location>
</feature>
<dbReference type="CDD" id="cd03443">
    <property type="entry name" value="PaaI_thioesterase"/>
    <property type="match status" value="1"/>
</dbReference>
<dbReference type="GO" id="GO:0016787">
    <property type="term" value="F:hydrolase activity"/>
    <property type="evidence" value="ECO:0007669"/>
    <property type="project" value="UniProtKB-KW"/>
</dbReference>
<dbReference type="NCBIfam" id="TIGR00369">
    <property type="entry name" value="unchar_dom_1"/>
    <property type="match status" value="1"/>
</dbReference>
<reference evidence="2 3" key="1">
    <citation type="submission" date="2024-01" db="EMBL/GenBank/DDBJ databases">
        <title>New evidence supports the origin of RcGTA from prophage.</title>
        <authorList>
            <person name="Xu Y."/>
            <person name="Liu B."/>
            <person name="Chen F."/>
        </authorList>
    </citation>
    <scope>NUCLEOTIDE SEQUENCE [LARGE SCALE GENOMIC DNA]</scope>
    <source>
        <strain evidence="2 3">CBW1107-2</strain>
    </source>
</reference>
<dbReference type="InterPro" id="IPR029069">
    <property type="entry name" value="HotDog_dom_sf"/>
</dbReference>
<evidence type="ECO:0000313" key="2">
    <source>
        <dbReference type="EMBL" id="MEX4010709.1"/>
    </source>
</evidence>
<dbReference type="InterPro" id="IPR049449">
    <property type="entry name" value="TesB_ACOT8-like_N"/>
</dbReference>
<sequence length="149" mass="16113">MSTIMSSTVGQTEAGYLSLTDCLAISPFARFLNIQPRIDADCVVLKLCFAEHHIGNPMIRALHGGIVASLCELSASSMLAFQTEATSMPKTLSHNASYLRSTIAADCYAQAAIERIGRRTATLSARAWQEDVENPVAISRATFLTQGYI</sequence>
<organism evidence="2 3">
    <name type="scientific">Neoaquamicrobium sediminum</name>
    <dbReference type="NCBI Taxonomy" id="1849104"/>
    <lineage>
        <taxon>Bacteria</taxon>
        <taxon>Pseudomonadati</taxon>
        <taxon>Pseudomonadota</taxon>
        <taxon>Alphaproteobacteria</taxon>
        <taxon>Hyphomicrobiales</taxon>
        <taxon>Phyllobacteriaceae</taxon>
        <taxon>Neoaquamicrobium</taxon>
    </lineage>
</organism>
<dbReference type="SUPFAM" id="SSF54637">
    <property type="entry name" value="Thioesterase/thiol ester dehydrase-isomerase"/>
    <property type="match status" value="1"/>
</dbReference>
<accession>A0ABV3X366</accession>
<proteinExistence type="predicted"/>
<keyword evidence="2" id="KW-0378">Hydrolase</keyword>
<evidence type="ECO:0000259" key="1">
    <source>
        <dbReference type="Pfam" id="PF13622"/>
    </source>
</evidence>
<evidence type="ECO:0000313" key="3">
    <source>
        <dbReference type="Proteomes" id="UP001559025"/>
    </source>
</evidence>
<comment type="caution">
    <text evidence="2">The sequence shown here is derived from an EMBL/GenBank/DDBJ whole genome shotgun (WGS) entry which is preliminary data.</text>
</comment>
<keyword evidence="3" id="KW-1185">Reference proteome</keyword>
<name>A0ABV3X366_9HYPH</name>
<dbReference type="Gene3D" id="3.10.129.10">
    <property type="entry name" value="Hotdog Thioesterase"/>
    <property type="match status" value="1"/>
</dbReference>
<dbReference type="RefSeq" id="WP_206680646.1">
    <property type="nucleotide sequence ID" value="NZ_JABETK010000005.1"/>
</dbReference>
<dbReference type="EC" id="3.1.2.-" evidence="2"/>
<gene>
    <name evidence="2" type="ORF">V1479_25740</name>
</gene>
<dbReference type="EMBL" id="JAZHFV010000023">
    <property type="protein sequence ID" value="MEX4010709.1"/>
    <property type="molecule type" value="Genomic_DNA"/>
</dbReference>
<dbReference type="InterPro" id="IPR003736">
    <property type="entry name" value="PAAI_dom"/>
</dbReference>